<reference evidence="3 4" key="1">
    <citation type="journal article" date="2016" name="Appl. Environ. Microbiol.">
        <title>Whole genome relationships among Francisella bacteria of diverse origin define new species and provide specific regions for detection.</title>
        <authorList>
            <person name="Challacombe J.F."/>
            <person name="Petersen J.M."/>
            <person name="Gallegos-Graves V."/>
            <person name="Hodge D."/>
            <person name="Pillai S."/>
            <person name="Kuske C.R."/>
        </authorList>
    </citation>
    <scope>NUCLEOTIDE SEQUENCE [LARGE SCALE GENOMIC DNA]</scope>
    <source>
        <strain evidence="4">TX07-7310</strain>
    </source>
</reference>
<organism evidence="3 4">
    <name type="scientific">Francisella uliginis</name>
    <dbReference type="NCBI Taxonomy" id="573570"/>
    <lineage>
        <taxon>Bacteria</taxon>
        <taxon>Pseudomonadati</taxon>
        <taxon>Pseudomonadota</taxon>
        <taxon>Gammaproteobacteria</taxon>
        <taxon>Thiotrichales</taxon>
        <taxon>Francisellaceae</taxon>
        <taxon>Francisella</taxon>
    </lineage>
</organism>
<dbReference type="STRING" id="573570.F7310_07600"/>
<evidence type="ECO:0000313" key="4">
    <source>
        <dbReference type="Proteomes" id="UP000184222"/>
    </source>
</evidence>
<proteinExistence type="predicted"/>
<accession>A0A1L4BTQ3</accession>
<evidence type="ECO:0000256" key="2">
    <source>
        <dbReference type="SAM" id="Phobius"/>
    </source>
</evidence>
<evidence type="ECO:0000313" key="3">
    <source>
        <dbReference type="EMBL" id="API87232.1"/>
    </source>
</evidence>
<name>A0A1L4BTQ3_9GAMM</name>
<feature type="region of interest" description="Disordered" evidence="1">
    <location>
        <begin position="1"/>
        <end position="26"/>
    </location>
</feature>
<dbReference type="KEGG" id="frx:F7310_07600"/>
<dbReference type="EMBL" id="CP016796">
    <property type="protein sequence ID" value="API87232.1"/>
    <property type="molecule type" value="Genomic_DNA"/>
</dbReference>
<keyword evidence="2" id="KW-0472">Membrane</keyword>
<feature type="compositionally biased region" description="Polar residues" evidence="1">
    <location>
        <begin position="1"/>
        <end position="10"/>
    </location>
</feature>
<feature type="transmembrane region" description="Helical" evidence="2">
    <location>
        <begin position="32"/>
        <end position="53"/>
    </location>
</feature>
<dbReference type="AlphaFoldDB" id="A0A1L4BTQ3"/>
<evidence type="ECO:0000256" key="1">
    <source>
        <dbReference type="SAM" id="MobiDB-lite"/>
    </source>
</evidence>
<dbReference type="RefSeq" id="WP_072712963.1">
    <property type="nucleotide sequence ID" value="NZ_CP016796.1"/>
</dbReference>
<keyword evidence="4" id="KW-1185">Reference proteome</keyword>
<keyword evidence="2" id="KW-1133">Transmembrane helix</keyword>
<dbReference type="OrthoDB" id="5603741at2"/>
<gene>
    <name evidence="3" type="ORF">F7310_07600</name>
</gene>
<protein>
    <submittedName>
        <fullName evidence="3">Uncharacterized protein</fullName>
    </submittedName>
</protein>
<sequence>MSATKNSHQQSSDDKNTIAQKNKTKDKSSKAVISKLSFVVSLVAVGMAGYVTIDSVIKSKNANNEAHQYTVLEKQLAKLKQTQSDQDAILNDVSSQNDSQQNSIKAIQSQLSTVNSQLATPAKDLYMQMSIINIQSAIDYLILAKDVVAFSGDVQRANDLVDIAFDKIEASKVANISASDRQSIKNTLKNYASKEDVIKEFTNIEQQFGKLKYITPNTVDSVKPKQSKNKYMKLLSSIVEIQDIPKNQTLVSTKQAKQFISDNLYQSLISLQTAMYTNNEADITQAKTNITNILKKYFIQDKNAKSLEKTIQNIHARKTKDLDNSLDKVINQLSSQQNELLTKESVLKVTTSKKGK</sequence>
<dbReference type="Proteomes" id="UP000184222">
    <property type="component" value="Chromosome"/>
</dbReference>
<keyword evidence="2" id="KW-0812">Transmembrane</keyword>